<gene>
    <name evidence="1" type="ORF">Plo01_36890</name>
</gene>
<proteinExistence type="predicted"/>
<protein>
    <submittedName>
        <fullName evidence="1">Uncharacterized protein</fullName>
    </submittedName>
</protein>
<sequence length="42" mass="4628">MIAIILIALMIVAIVGFELIMGSRPRTRQDTPDREREGSGLS</sequence>
<dbReference type="RefSeq" id="WP_275415400.1">
    <property type="nucleotide sequence ID" value="NZ_BOOH01000028.1"/>
</dbReference>
<accession>A0A8J3RMB0</accession>
<evidence type="ECO:0000313" key="1">
    <source>
        <dbReference type="EMBL" id="GIH77260.1"/>
    </source>
</evidence>
<dbReference type="Proteomes" id="UP000616724">
    <property type="component" value="Unassembled WGS sequence"/>
</dbReference>
<reference evidence="1 2" key="1">
    <citation type="submission" date="2021-01" db="EMBL/GenBank/DDBJ databases">
        <title>Whole genome shotgun sequence of Planobispora longispora NBRC 13918.</title>
        <authorList>
            <person name="Komaki H."/>
            <person name="Tamura T."/>
        </authorList>
    </citation>
    <scope>NUCLEOTIDE SEQUENCE [LARGE SCALE GENOMIC DNA]</scope>
    <source>
        <strain evidence="1 2">NBRC 13918</strain>
    </source>
</reference>
<name>A0A8J3RMB0_9ACTN</name>
<dbReference type="EMBL" id="BOOH01000028">
    <property type="protein sequence ID" value="GIH77260.1"/>
    <property type="molecule type" value="Genomic_DNA"/>
</dbReference>
<comment type="caution">
    <text evidence="1">The sequence shown here is derived from an EMBL/GenBank/DDBJ whole genome shotgun (WGS) entry which is preliminary data.</text>
</comment>
<keyword evidence="2" id="KW-1185">Reference proteome</keyword>
<dbReference type="AlphaFoldDB" id="A0A8J3RMB0"/>
<organism evidence="1 2">
    <name type="scientific">Planobispora longispora</name>
    <dbReference type="NCBI Taxonomy" id="28887"/>
    <lineage>
        <taxon>Bacteria</taxon>
        <taxon>Bacillati</taxon>
        <taxon>Actinomycetota</taxon>
        <taxon>Actinomycetes</taxon>
        <taxon>Streptosporangiales</taxon>
        <taxon>Streptosporangiaceae</taxon>
        <taxon>Planobispora</taxon>
    </lineage>
</organism>
<evidence type="ECO:0000313" key="2">
    <source>
        <dbReference type="Proteomes" id="UP000616724"/>
    </source>
</evidence>